<feature type="compositionally biased region" description="Acidic residues" evidence="2">
    <location>
        <begin position="22"/>
        <end position="40"/>
    </location>
</feature>
<comment type="similarity">
    <text evidence="1">Belongs to the GeBP family.</text>
</comment>
<dbReference type="InterPro" id="IPR007592">
    <property type="entry name" value="GEBP"/>
</dbReference>
<dbReference type="AlphaFoldDB" id="A0A7J7N2A2"/>
<dbReference type="Proteomes" id="UP000541444">
    <property type="component" value="Unassembled WGS sequence"/>
</dbReference>
<evidence type="ECO:0000313" key="4">
    <source>
        <dbReference type="EMBL" id="KAF6161184.1"/>
    </source>
</evidence>
<feature type="compositionally biased region" description="Basic and acidic residues" evidence="2">
    <location>
        <begin position="241"/>
        <end position="255"/>
    </location>
</feature>
<feature type="domain" description="Glabrous enhancer-binding protein-like DBD" evidence="3">
    <location>
        <begin position="172"/>
        <end position="264"/>
    </location>
</feature>
<feature type="compositionally biased region" description="Basic and acidic residues" evidence="2">
    <location>
        <begin position="128"/>
        <end position="154"/>
    </location>
</feature>
<dbReference type="EMBL" id="JACGCM010001144">
    <property type="protein sequence ID" value="KAF6161184.1"/>
    <property type="molecule type" value="Genomic_DNA"/>
</dbReference>
<feature type="compositionally biased region" description="Low complexity" evidence="2">
    <location>
        <begin position="12"/>
        <end position="21"/>
    </location>
</feature>
<comment type="caution">
    <text evidence="4">The sequence shown here is derived from an EMBL/GenBank/DDBJ whole genome shotgun (WGS) entry which is preliminary data.</text>
</comment>
<evidence type="ECO:0000256" key="1">
    <source>
        <dbReference type="ARBA" id="ARBA00010820"/>
    </source>
</evidence>
<dbReference type="InterPro" id="IPR053932">
    <property type="entry name" value="GeBP-like_DBD"/>
</dbReference>
<accession>A0A7J7N2A2</accession>
<proteinExistence type="inferred from homology"/>
<dbReference type="PANTHER" id="PTHR31662">
    <property type="entry name" value="BNAANNG10740D PROTEIN-RELATED"/>
    <property type="match status" value="1"/>
</dbReference>
<sequence length="408" mass="45036">MPSKRPTPLENPPSASSSSESNSDDDEMQSAGEEESEEENQPTPDLKLPSKKSQSKPPSDDEDDLDEDDSDSDEADTEPEPSPEKPKPSRAAVDIKPISSKPMDEPVKPKKAVAVSSTSTPSKTQTKRSLDDVEKSEKEGKRKKKKVEEGKEDGVVEEDGGAEDSEKKKNLFARIWSDEDEILVLKELQSLAKKGMNPMKLNIEQLYEAIKGSLSIEVTKAQLLSKVQRLRQKYQSISNSKKPEPPLSKPHDAKRFNLSKKLWGPKDSNGDEVTENAKGDDSGDIGKTEMKKRSRKPSNGVASPSPKLKPLALLEAAPVESASPNAGGIWSRYPSLVEVMASKPELGKAPTSFELDLKSKVLSSTERSKAEELERQWKDLRKSELKNYSTRLQLIQDTLKLMSEAKDA</sequence>
<dbReference type="Pfam" id="PF04504">
    <property type="entry name" value="GeBP-like_DBD"/>
    <property type="match status" value="1"/>
</dbReference>
<name>A0A7J7N2A2_9MAGN</name>
<feature type="region of interest" description="Disordered" evidence="2">
    <location>
        <begin position="1"/>
        <end position="168"/>
    </location>
</feature>
<reference evidence="4 5" key="1">
    <citation type="journal article" date="2020" name="IScience">
        <title>Genome Sequencing of the Endangered Kingdonia uniflora (Circaeasteraceae, Ranunculales) Reveals Potential Mechanisms of Evolutionary Specialization.</title>
        <authorList>
            <person name="Sun Y."/>
            <person name="Deng T."/>
            <person name="Zhang A."/>
            <person name="Moore M.J."/>
            <person name="Landis J.B."/>
            <person name="Lin N."/>
            <person name="Zhang H."/>
            <person name="Zhang X."/>
            <person name="Huang J."/>
            <person name="Zhang X."/>
            <person name="Sun H."/>
            <person name="Wang H."/>
        </authorList>
    </citation>
    <scope>NUCLEOTIDE SEQUENCE [LARGE SCALE GENOMIC DNA]</scope>
    <source>
        <strain evidence="4">TB1705</strain>
        <tissue evidence="4">Leaf</tissue>
    </source>
</reference>
<feature type="compositionally biased region" description="Basic and acidic residues" evidence="2">
    <location>
        <begin position="275"/>
        <end position="291"/>
    </location>
</feature>
<dbReference type="GO" id="GO:0005634">
    <property type="term" value="C:nucleus"/>
    <property type="evidence" value="ECO:0007669"/>
    <property type="project" value="TreeGrafter"/>
</dbReference>
<evidence type="ECO:0000313" key="5">
    <source>
        <dbReference type="Proteomes" id="UP000541444"/>
    </source>
</evidence>
<organism evidence="4 5">
    <name type="scientific">Kingdonia uniflora</name>
    <dbReference type="NCBI Taxonomy" id="39325"/>
    <lineage>
        <taxon>Eukaryota</taxon>
        <taxon>Viridiplantae</taxon>
        <taxon>Streptophyta</taxon>
        <taxon>Embryophyta</taxon>
        <taxon>Tracheophyta</taxon>
        <taxon>Spermatophyta</taxon>
        <taxon>Magnoliopsida</taxon>
        <taxon>Ranunculales</taxon>
        <taxon>Circaeasteraceae</taxon>
        <taxon>Kingdonia</taxon>
    </lineage>
</organism>
<gene>
    <name evidence="4" type="ORF">GIB67_007825</name>
</gene>
<feature type="compositionally biased region" description="Acidic residues" evidence="2">
    <location>
        <begin position="60"/>
        <end position="81"/>
    </location>
</feature>
<dbReference type="PANTHER" id="PTHR31662:SF33">
    <property type="entry name" value="DNA-BINDING STOREKEEPER PROTEIN TRANSCRIPTIONAL REGULATOR-LIKE PROTEIN"/>
    <property type="match status" value="1"/>
</dbReference>
<evidence type="ECO:0000259" key="3">
    <source>
        <dbReference type="Pfam" id="PF04504"/>
    </source>
</evidence>
<evidence type="ECO:0000256" key="2">
    <source>
        <dbReference type="SAM" id="MobiDB-lite"/>
    </source>
</evidence>
<keyword evidence="5" id="KW-1185">Reference proteome</keyword>
<dbReference type="OrthoDB" id="661680at2759"/>
<protein>
    <recommendedName>
        <fullName evidence="3">Glabrous enhancer-binding protein-like DBD domain-containing protein</fullName>
    </recommendedName>
</protein>
<dbReference type="GO" id="GO:0006355">
    <property type="term" value="P:regulation of DNA-templated transcription"/>
    <property type="evidence" value="ECO:0007669"/>
    <property type="project" value="InterPro"/>
</dbReference>
<feature type="region of interest" description="Disordered" evidence="2">
    <location>
        <begin position="235"/>
        <end position="308"/>
    </location>
</feature>